<evidence type="ECO:0000313" key="1">
    <source>
        <dbReference type="EMBL" id="MBD1422316.1"/>
    </source>
</evidence>
<organism evidence="1 2">
    <name type="scientific">Sphingobacterium chuzhouense</name>
    <dbReference type="NCBI Taxonomy" id="1742264"/>
    <lineage>
        <taxon>Bacteria</taxon>
        <taxon>Pseudomonadati</taxon>
        <taxon>Bacteroidota</taxon>
        <taxon>Sphingobacteriia</taxon>
        <taxon>Sphingobacteriales</taxon>
        <taxon>Sphingobacteriaceae</taxon>
        <taxon>Sphingobacterium</taxon>
    </lineage>
</organism>
<dbReference type="Pfam" id="PF20289">
    <property type="entry name" value="MComp1"/>
    <property type="match status" value="1"/>
</dbReference>
<dbReference type="RefSeq" id="WP_190314058.1">
    <property type="nucleotide sequence ID" value="NZ_JACNYL010000003.1"/>
</dbReference>
<dbReference type="EMBL" id="JACNYL010000003">
    <property type="protein sequence ID" value="MBD1422316.1"/>
    <property type="molecule type" value="Genomic_DNA"/>
</dbReference>
<accession>A0ABR7XT46</accession>
<gene>
    <name evidence="1" type="ORF">H8B21_12115</name>
</gene>
<dbReference type="Proteomes" id="UP000651112">
    <property type="component" value="Unassembled WGS sequence"/>
</dbReference>
<name>A0ABR7XT46_9SPHI</name>
<evidence type="ECO:0000313" key="2">
    <source>
        <dbReference type="Proteomes" id="UP000651112"/>
    </source>
</evidence>
<protein>
    <submittedName>
        <fullName evidence="1">Uncharacterized protein</fullName>
    </submittedName>
</protein>
<sequence>MKELIKDIFIECGFVNEESNDVHFYRRNSSERVEYYLLQFISTNQLETFNQEALKKAHELFQEKKKLIKDVGNNTSLIVCVEFSTFLEDCIKYKNQMLAIEEDDYWFKKYLLPYTMSSVDSLRQNSNIIYHLNETVSNNALFEEFTAQIYSNEKYFLAVQFFLKLPFLNLTIDSEQRLDTIEQLLATRISFLEQNFLNEVLLPFPIESFNRDRLLQEILDPNSQSFDSFINSFTREQDASDT</sequence>
<comment type="caution">
    <text evidence="1">The sequence shown here is derived from an EMBL/GenBank/DDBJ whole genome shotgun (WGS) entry which is preliminary data.</text>
</comment>
<dbReference type="InterPro" id="IPR046905">
    <property type="entry name" value="ABC-3C_MC1"/>
</dbReference>
<keyword evidence="2" id="KW-1185">Reference proteome</keyword>
<proteinExistence type="predicted"/>
<reference evidence="1 2" key="1">
    <citation type="submission" date="2020-08" db="EMBL/GenBank/DDBJ databases">
        <title>Sphingobacterium sp. DN00404 isolated from aquaculture water.</title>
        <authorList>
            <person name="Zhang M."/>
        </authorList>
    </citation>
    <scope>NUCLEOTIDE SEQUENCE [LARGE SCALE GENOMIC DNA]</scope>
    <source>
        <strain evidence="1 2">KCTC 42746</strain>
    </source>
</reference>